<dbReference type="EMBL" id="BFEA01000214">
    <property type="protein sequence ID" value="GBG74968.1"/>
    <property type="molecule type" value="Genomic_DNA"/>
</dbReference>
<comment type="caution">
    <text evidence="2">The sequence shown here is derived from an EMBL/GenBank/DDBJ whole genome shotgun (WGS) entry which is preliminary data.</text>
</comment>
<gene>
    <name evidence="2" type="ORF">CBR_g19481</name>
</gene>
<keyword evidence="3" id="KW-1185">Reference proteome</keyword>
<dbReference type="Proteomes" id="UP000265515">
    <property type="component" value="Unassembled WGS sequence"/>
</dbReference>
<dbReference type="AlphaFoldDB" id="A0A388KY74"/>
<proteinExistence type="predicted"/>
<accession>A0A388KY74</accession>
<evidence type="ECO:0000313" key="2">
    <source>
        <dbReference type="EMBL" id="GBG74968.1"/>
    </source>
</evidence>
<keyword evidence="1" id="KW-0175">Coiled coil</keyword>
<feature type="coiled-coil region" evidence="1">
    <location>
        <begin position="71"/>
        <end position="113"/>
    </location>
</feature>
<evidence type="ECO:0000313" key="3">
    <source>
        <dbReference type="Proteomes" id="UP000265515"/>
    </source>
</evidence>
<sequence length="407" mass="45026">MSAGQRLVVLPRRSPRIAALLSRQQQAAAGNPTPTVPRRRRTMVLQAFPVQGADEASYVFLQRVQAFMDLAAAEQERIAAAAAEHQRLAEEAAAEQQRLANEAAAEAAQQQQRAASTQVLQNEEQCFSELLTTWTFVPSAALPAPTAAEQEKTELAYLLRHLLHTVNWQQEQLRPHTQAAYQQQQILKAAANDCQTLATAINYAKTQQKQVNDSLTVRLSTVEAQARAPAAAPIGSSAAGQQWGPRVTAIESTATTTTQCIDHIISLIGEVGQFETPMTLGSQVTALKTELGKLKSRPDSGKAYKMPKFNVAKFDNYHKTDALAWWTAFNTEADVHHVPDDQRLNALYLQLIGGSQALMNNLALQKACTIATLHTKITWEEFEELWQTQFMVRNVKKTVMNELYHCS</sequence>
<protein>
    <submittedName>
        <fullName evidence="2">Uncharacterized protein</fullName>
    </submittedName>
</protein>
<dbReference type="Gramene" id="GBG74968">
    <property type="protein sequence ID" value="GBG74968"/>
    <property type="gene ID" value="CBR_g19481"/>
</dbReference>
<name>A0A388KY74_CHABU</name>
<organism evidence="2 3">
    <name type="scientific">Chara braunii</name>
    <name type="common">Braun's stonewort</name>
    <dbReference type="NCBI Taxonomy" id="69332"/>
    <lineage>
        <taxon>Eukaryota</taxon>
        <taxon>Viridiplantae</taxon>
        <taxon>Streptophyta</taxon>
        <taxon>Charophyceae</taxon>
        <taxon>Charales</taxon>
        <taxon>Characeae</taxon>
        <taxon>Chara</taxon>
    </lineage>
</organism>
<evidence type="ECO:0000256" key="1">
    <source>
        <dbReference type="SAM" id="Coils"/>
    </source>
</evidence>
<reference evidence="2 3" key="1">
    <citation type="journal article" date="2018" name="Cell">
        <title>The Chara Genome: Secondary Complexity and Implications for Plant Terrestrialization.</title>
        <authorList>
            <person name="Nishiyama T."/>
            <person name="Sakayama H."/>
            <person name="Vries J.D."/>
            <person name="Buschmann H."/>
            <person name="Saint-Marcoux D."/>
            <person name="Ullrich K.K."/>
            <person name="Haas F.B."/>
            <person name="Vanderstraeten L."/>
            <person name="Becker D."/>
            <person name="Lang D."/>
            <person name="Vosolsobe S."/>
            <person name="Rombauts S."/>
            <person name="Wilhelmsson P.K.I."/>
            <person name="Janitza P."/>
            <person name="Kern R."/>
            <person name="Heyl A."/>
            <person name="Rumpler F."/>
            <person name="Villalobos L.I.A.C."/>
            <person name="Clay J.M."/>
            <person name="Skokan R."/>
            <person name="Toyoda A."/>
            <person name="Suzuki Y."/>
            <person name="Kagoshima H."/>
            <person name="Schijlen E."/>
            <person name="Tajeshwar N."/>
            <person name="Catarino B."/>
            <person name="Hetherington A.J."/>
            <person name="Saltykova A."/>
            <person name="Bonnot C."/>
            <person name="Breuninger H."/>
            <person name="Symeonidi A."/>
            <person name="Radhakrishnan G.V."/>
            <person name="Van Nieuwerburgh F."/>
            <person name="Deforce D."/>
            <person name="Chang C."/>
            <person name="Karol K.G."/>
            <person name="Hedrich R."/>
            <person name="Ulvskov P."/>
            <person name="Glockner G."/>
            <person name="Delwiche C.F."/>
            <person name="Petrasek J."/>
            <person name="Van de Peer Y."/>
            <person name="Friml J."/>
            <person name="Beilby M."/>
            <person name="Dolan L."/>
            <person name="Kohara Y."/>
            <person name="Sugano S."/>
            <person name="Fujiyama A."/>
            <person name="Delaux P.-M."/>
            <person name="Quint M."/>
            <person name="TheiBen G."/>
            <person name="Hagemann M."/>
            <person name="Harholt J."/>
            <person name="Dunand C."/>
            <person name="Zachgo S."/>
            <person name="Langdale J."/>
            <person name="Maumus F."/>
            <person name="Straeten D.V.D."/>
            <person name="Gould S.B."/>
            <person name="Rensing S.A."/>
        </authorList>
    </citation>
    <scope>NUCLEOTIDE SEQUENCE [LARGE SCALE GENOMIC DNA]</scope>
    <source>
        <strain evidence="2 3">S276</strain>
    </source>
</reference>